<dbReference type="Proteomes" id="UP001595583">
    <property type="component" value="Unassembled WGS sequence"/>
</dbReference>
<dbReference type="InterPro" id="IPR050855">
    <property type="entry name" value="NDM-1-like"/>
</dbReference>
<evidence type="ECO:0000313" key="3">
    <source>
        <dbReference type="EMBL" id="MFC3206584.1"/>
    </source>
</evidence>
<dbReference type="RefSeq" id="WP_378220398.1">
    <property type="nucleotide sequence ID" value="NZ_JBHRTK010000012.1"/>
</dbReference>
<dbReference type="PANTHER" id="PTHR42951">
    <property type="entry name" value="METALLO-BETA-LACTAMASE DOMAIN-CONTAINING"/>
    <property type="match status" value="1"/>
</dbReference>
<evidence type="ECO:0000256" key="1">
    <source>
        <dbReference type="ARBA" id="ARBA00005250"/>
    </source>
</evidence>
<gene>
    <name evidence="3" type="ORF">ACFOHJ_10215</name>
</gene>
<evidence type="ECO:0000259" key="2">
    <source>
        <dbReference type="SMART" id="SM00849"/>
    </source>
</evidence>
<dbReference type="InterPro" id="IPR030829">
    <property type="entry name" value="SoxH-rel_PQQ_2"/>
</dbReference>
<comment type="similarity">
    <text evidence="1">Belongs to the metallo-beta-lactamase superfamily. Class-B beta-lactamase family.</text>
</comment>
<dbReference type="InterPro" id="IPR001279">
    <property type="entry name" value="Metallo-B-lactamas"/>
</dbReference>
<dbReference type="InterPro" id="IPR036866">
    <property type="entry name" value="RibonucZ/Hydroxyglut_hydro"/>
</dbReference>
<dbReference type="PROSITE" id="PS51318">
    <property type="entry name" value="TAT"/>
    <property type="match status" value="1"/>
</dbReference>
<dbReference type="CDD" id="cd16282">
    <property type="entry name" value="metallo-hydrolase-like_MBL-fold"/>
    <property type="match status" value="1"/>
</dbReference>
<keyword evidence="4" id="KW-1185">Reference proteome</keyword>
<evidence type="ECO:0000313" key="4">
    <source>
        <dbReference type="Proteomes" id="UP001595583"/>
    </source>
</evidence>
<dbReference type="InterPro" id="IPR006311">
    <property type="entry name" value="TAT_signal"/>
</dbReference>
<sequence length="326" mass="34245">MKPRPPARATAHPTRRGVLAGLGAAAMLAPVAPKLSLAAGDNALPLKQIGDGVFAYEGAIELETPENQGATANLGVVVGEQTVAVIDSGGSLVEAQRLIAAISEVTDKPVRYLVNTHMHPDHVFGNAAFRDLGATVVGHANLPRALEARGAYYLQSFREQLGPALIKDIAIVPPTLLVEDSLELDLGGRRLDLKAWQAAHTDNDLTVLDPATGTLFAGDLVFVKHLPSLDGSLLGWMRQMDGLAALPARQVVPGHGPVPSPWPEALAAERRYFEALAADLRKAIAAGTPMAEAAAVAGSGEAGNWALFDAYNGRNATAAYAELEWE</sequence>
<dbReference type="PANTHER" id="PTHR42951:SF4">
    <property type="entry name" value="ACYL-COENZYME A THIOESTERASE MBLAC2"/>
    <property type="match status" value="1"/>
</dbReference>
<dbReference type="Pfam" id="PF00753">
    <property type="entry name" value="Lactamase_B"/>
    <property type="match status" value="1"/>
</dbReference>
<dbReference type="Gene3D" id="3.60.15.10">
    <property type="entry name" value="Ribonuclease Z/Hydroxyacylglutathione hydrolase-like"/>
    <property type="match status" value="1"/>
</dbReference>
<name>A0ABV7K8D4_9HYPH</name>
<accession>A0ABV7K8D4</accession>
<protein>
    <submittedName>
        <fullName evidence="3">Quinoprotein relay system zinc metallohydrolase 2</fullName>
    </submittedName>
</protein>
<comment type="caution">
    <text evidence="3">The sequence shown here is derived from an EMBL/GenBank/DDBJ whole genome shotgun (WGS) entry which is preliminary data.</text>
</comment>
<organism evidence="3 4">
    <name type="scientific">Aquamicrobium soli</name>
    <dbReference type="NCBI Taxonomy" id="1811518"/>
    <lineage>
        <taxon>Bacteria</taxon>
        <taxon>Pseudomonadati</taxon>
        <taxon>Pseudomonadota</taxon>
        <taxon>Alphaproteobacteria</taxon>
        <taxon>Hyphomicrobiales</taxon>
        <taxon>Phyllobacteriaceae</taxon>
        <taxon>Aquamicrobium</taxon>
    </lineage>
</organism>
<dbReference type="EMBL" id="JBHRTK010000012">
    <property type="protein sequence ID" value="MFC3206584.1"/>
    <property type="molecule type" value="Genomic_DNA"/>
</dbReference>
<proteinExistence type="inferred from homology"/>
<dbReference type="SUPFAM" id="SSF56281">
    <property type="entry name" value="Metallo-hydrolase/oxidoreductase"/>
    <property type="match status" value="1"/>
</dbReference>
<reference evidence="4" key="1">
    <citation type="journal article" date="2019" name="Int. J. Syst. Evol. Microbiol.">
        <title>The Global Catalogue of Microorganisms (GCM) 10K type strain sequencing project: providing services to taxonomists for standard genome sequencing and annotation.</title>
        <authorList>
            <consortium name="The Broad Institute Genomics Platform"/>
            <consortium name="The Broad Institute Genome Sequencing Center for Infectious Disease"/>
            <person name="Wu L."/>
            <person name="Ma J."/>
        </authorList>
    </citation>
    <scope>NUCLEOTIDE SEQUENCE [LARGE SCALE GENOMIC DNA]</scope>
    <source>
        <strain evidence="4">KCTC 52165</strain>
    </source>
</reference>
<dbReference type="NCBIfam" id="TIGR04559">
    <property type="entry name" value="SoxH_rel_PQQ_2"/>
    <property type="match status" value="1"/>
</dbReference>
<dbReference type="SMART" id="SM00849">
    <property type="entry name" value="Lactamase_B"/>
    <property type="match status" value="1"/>
</dbReference>
<feature type="domain" description="Metallo-beta-lactamase" evidence="2">
    <location>
        <begin position="71"/>
        <end position="255"/>
    </location>
</feature>